<feature type="compositionally biased region" description="Basic and acidic residues" evidence="1">
    <location>
        <begin position="120"/>
        <end position="129"/>
    </location>
</feature>
<dbReference type="EMBL" id="CABFNB010000026">
    <property type="protein sequence ID" value="VTZ59755.1"/>
    <property type="molecule type" value="Genomic_DNA"/>
</dbReference>
<sequence length="283" mass="31242">MVNGPGGRRLPSDARCRVHDSRYVGGRNRRYPSLRQCPSVDGISRTRSFRKLNRRARQARRDHQGGQRSGTPRTDRGGLDIPLSSEDQPRPERCEGLAGDGLYRHAERLSRPVADGAGDVEARSDERPSVRLPAPERPIAYGFRFATIAYPWHPLFGRKVQVSPYRRGKSLMAIYTDERPDLSRELPNWMFDERYCGEMRLGPPEISIAGLNELASALASFGATRARGARSRPSRKKEKGDAKQATSKSRPARPTVGASKSRGSAQERQRVSGSAGGSSAGSF</sequence>
<gene>
    <name evidence="2" type="ORF">EMEDMD4_1210013</name>
</gene>
<dbReference type="Proteomes" id="UP000507954">
    <property type="component" value="Unassembled WGS sequence"/>
</dbReference>
<accession>A0A508WQG4</accession>
<feature type="region of interest" description="Disordered" evidence="1">
    <location>
        <begin position="223"/>
        <end position="283"/>
    </location>
</feature>
<feature type="region of interest" description="Disordered" evidence="1">
    <location>
        <begin position="25"/>
        <end position="97"/>
    </location>
</feature>
<evidence type="ECO:0000256" key="1">
    <source>
        <dbReference type="SAM" id="MobiDB-lite"/>
    </source>
</evidence>
<proteinExistence type="predicted"/>
<organism evidence="2">
    <name type="scientific">Sinorhizobium medicae</name>
    <dbReference type="NCBI Taxonomy" id="110321"/>
    <lineage>
        <taxon>Bacteria</taxon>
        <taxon>Pseudomonadati</taxon>
        <taxon>Pseudomonadota</taxon>
        <taxon>Alphaproteobacteria</taxon>
        <taxon>Hyphomicrobiales</taxon>
        <taxon>Rhizobiaceae</taxon>
        <taxon>Sinorhizobium/Ensifer group</taxon>
        <taxon>Sinorhizobium</taxon>
    </lineage>
</organism>
<evidence type="ECO:0000313" key="2">
    <source>
        <dbReference type="EMBL" id="VTZ59755.1"/>
    </source>
</evidence>
<reference evidence="2" key="1">
    <citation type="submission" date="2019-06" db="EMBL/GenBank/DDBJ databases">
        <authorList>
            <person name="Le Quere A."/>
            <person name="Colella S."/>
        </authorList>
    </citation>
    <scope>NUCLEOTIDE SEQUENCE</scope>
    <source>
        <strain evidence="2">EmedicaeMD41</strain>
    </source>
</reference>
<feature type="compositionally biased region" description="Basic residues" evidence="1">
    <location>
        <begin position="47"/>
        <end position="58"/>
    </location>
</feature>
<feature type="compositionally biased region" description="Basic residues" evidence="1">
    <location>
        <begin position="227"/>
        <end position="237"/>
    </location>
</feature>
<dbReference type="AlphaFoldDB" id="A0A508WQG4"/>
<protein>
    <submittedName>
        <fullName evidence="2">Uncharacterized protein</fullName>
    </submittedName>
</protein>
<name>A0A508WQG4_9HYPH</name>
<feature type="region of interest" description="Disordered" evidence="1">
    <location>
        <begin position="109"/>
        <end position="131"/>
    </location>
</feature>
<feature type="compositionally biased region" description="Gly residues" evidence="1">
    <location>
        <begin position="274"/>
        <end position="283"/>
    </location>
</feature>